<organism evidence="2 4">
    <name type="scientific">Leptospira perolatii</name>
    <dbReference type="NCBI Taxonomy" id="2023191"/>
    <lineage>
        <taxon>Bacteria</taxon>
        <taxon>Pseudomonadati</taxon>
        <taxon>Spirochaetota</taxon>
        <taxon>Spirochaetia</taxon>
        <taxon>Leptospirales</taxon>
        <taxon>Leptospiraceae</taxon>
        <taxon>Leptospira</taxon>
    </lineage>
</organism>
<dbReference type="RefSeq" id="WP_100712878.1">
    <property type="nucleotide sequence ID" value="NZ_NPDY01000002.1"/>
</dbReference>
<dbReference type="AlphaFoldDB" id="A0A2M9ZNV8"/>
<dbReference type="Proteomes" id="UP000231990">
    <property type="component" value="Unassembled WGS sequence"/>
</dbReference>
<reference evidence="3 4" key="1">
    <citation type="submission" date="2017-07" db="EMBL/GenBank/DDBJ databases">
        <title>Leptospira spp. isolated from tropical soils.</title>
        <authorList>
            <person name="Thibeaux R."/>
            <person name="Iraola G."/>
            <person name="Ferres I."/>
            <person name="Bierque E."/>
            <person name="Girault D."/>
            <person name="Soupe-Gilbert M.-E."/>
            <person name="Picardeau M."/>
            <person name="Goarant C."/>
        </authorList>
    </citation>
    <scope>NUCLEOTIDE SEQUENCE [LARGE SCALE GENOMIC DNA]</scope>
    <source>
        <strain evidence="2 4">FH1-B-B1</strain>
        <strain evidence="1 3">FH1-B-C1</strain>
    </source>
</reference>
<dbReference type="OrthoDB" id="3078646at2"/>
<evidence type="ECO:0000313" key="2">
    <source>
        <dbReference type="EMBL" id="PJZ73770.1"/>
    </source>
</evidence>
<dbReference type="EMBL" id="NPDZ01000003">
    <property type="protein sequence ID" value="PJZ73770.1"/>
    <property type="molecule type" value="Genomic_DNA"/>
</dbReference>
<evidence type="ECO:0000313" key="4">
    <source>
        <dbReference type="Proteomes" id="UP000231990"/>
    </source>
</evidence>
<protein>
    <submittedName>
        <fullName evidence="2">Uncharacterized protein</fullName>
    </submittedName>
</protein>
<evidence type="ECO:0000313" key="1">
    <source>
        <dbReference type="EMBL" id="PJZ70874.1"/>
    </source>
</evidence>
<proteinExistence type="predicted"/>
<dbReference type="Proteomes" id="UP000231962">
    <property type="component" value="Unassembled WGS sequence"/>
</dbReference>
<sequence>MSSLSEWYFVTFDSSQVHRRVQPPGGDQWEDSFAWSEIIRVCYEPSEDFMTSDTIYIFTGTRQESYTIPSEANGAQEFWGEILHRGLFDAETSINISMGRSGFSCWPPITEEEISSIE</sequence>
<name>A0A2M9ZNV8_9LEPT</name>
<dbReference type="EMBL" id="NPDY01000002">
    <property type="protein sequence ID" value="PJZ70874.1"/>
    <property type="molecule type" value="Genomic_DNA"/>
</dbReference>
<evidence type="ECO:0000313" key="3">
    <source>
        <dbReference type="Proteomes" id="UP000231962"/>
    </source>
</evidence>
<gene>
    <name evidence="1" type="ORF">CH360_05040</name>
    <name evidence="2" type="ORF">CH373_06310</name>
</gene>
<accession>A0A2M9ZNV8</accession>
<keyword evidence="3" id="KW-1185">Reference proteome</keyword>
<comment type="caution">
    <text evidence="2">The sequence shown here is derived from an EMBL/GenBank/DDBJ whole genome shotgun (WGS) entry which is preliminary data.</text>
</comment>